<comment type="caution">
    <text evidence="3">The sequence shown here is derived from an EMBL/GenBank/DDBJ whole genome shotgun (WGS) entry which is preliminary data.</text>
</comment>
<dbReference type="EMBL" id="ASPP01014806">
    <property type="protein sequence ID" value="ETO18515.1"/>
    <property type="molecule type" value="Genomic_DNA"/>
</dbReference>
<sequence>MIRDLSERYMRFYTHSETLPNGEQILLELFDMMKPWKMTTLPETDMNVIVLPFTQDKDKAQRQRIEKYLRSIRELIEFGQKDSFLTRMIILLEHNYHLQFRTMPEQTFLRMRTKVLKDMRDLFTTVLGTIFSSTKKINHVYMFERDKELFNYLHIYIYIYLYTYIYILFFFFKKKKKKRKEKKNLHMCIYLYTYACIYIYITLEYMHIHITYTSTQMQRNMVLKDEVDCRFPICNHMVRHGLKSLTRRDVYVTWLLRRNIPLPRVYAERVLEYCQENKGLKEKEKDQIWKNLAMRRLLPSWWDEKGQDGFAMEIKYFEMPLLLRPPLDNSEFKDEIIRTGVDVRENVFEMVKMSTGVDPEDKQASFTSEKKSEGVEQVVHAFESSKLSVEQEKDMSFSFGSQKISVSKVENVLNFFFFVSNSVVKDEEDKSTKFESQVISLSQEKKMDEGFSSATLSMSQEQEDKASQFESATLSVSVDTEDKSKGFASAKSSTGQELEDKSSAFEAVNVSTGKEDEVSNKNYDFTSEQTSIEQEHHLSPRPVPKGKDEEDEDYLEMDAFFITSKLPDRFKQLLIDEGYTHPQQLVQLK</sequence>
<protein>
    <submittedName>
        <fullName evidence="3">Uncharacterized protein</fullName>
    </submittedName>
</protein>
<dbReference type="Proteomes" id="UP000023152">
    <property type="component" value="Unassembled WGS sequence"/>
</dbReference>
<keyword evidence="2" id="KW-0472">Membrane</keyword>
<keyword evidence="2" id="KW-0812">Transmembrane</keyword>
<proteinExistence type="predicted"/>
<feature type="region of interest" description="Disordered" evidence="1">
    <location>
        <begin position="451"/>
        <end position="473"/>
    </location>
</feature>
<feature type="region of interest" description="Disordered" evidence="1">
    <location>
        <begin position="486"/>
        <end position="552"/>
    </location>
</feature>
<feature type="non-terminal residue" evidence="3">
    <location>
        <position position="589"/>
    </location>
</feature>
<evidence type="ECO:0000256" key="2">
    <source>
        <dbReference type="SAM" id="Phobius"/>
    </source>
</evidence>
<feature type="transmembrane region" description="Helical" evidence="2">
    <location>
        <begin position="153"/>
        <end position="172"/>
    </location>
</feature>
<dbReference type="AlphaFoldDB" id="X6MZM2"/>
<accession>X6MZM2</accession>
<evidence type="ECO:0000256" key="1">
    <source>
        <dbReference type="SAM" id="MobiDB-lite"/>
    </source>
</evidence>
<name>X6MZM2_RETFI</name>
<feature type="compositionally biased region" description="Polar residues" evidence="1">
    <location>
        <begin position="520"/>
        <end position="532"/>
    </location>
</feature>
<keyword evidence="2" id="KW-1133">Transmembrane helix</keyword>
<reference evidence="3 4" key="1">
    <citation type="journal article" date="2013" name="Curr. Biol.">
        <title>The Genome of the Foraminiferan Reticulomyxa filosa.</title>
        <authorList>
            <person name="Glockner G."/>
            <person name="Hulsmann N."/>
            <person name="Schleicher M."/>
            <person name="Noegel A.A."/>
            <person name="Eichinger L."/>
            <person name="Gallinger C."/>
            <person name="Pawlowski J."/>
            <person name="Sierra R."/>
            <person name="Euteneuer U."/>
            <person name="Pillet L."/>
            <person name="Moustafa A."/>
            <person name="Platzer M."/>
            <person name="Groth M."/>
            <person name="Szafranski K."/>
            <person name="Schliwa M."/>
        </authorList>
    </citation>
    <scope>NUCLEOTIDE SEQUENCE [LARGE SCALE GENOMIC DNA]</scope>
</reference>
<keyword evidence="4" id="KW-1185">Reference proteome</keyword>
<feature type="transmembrane region" description="Helical" evidence="2">
    <location>
        <begin position="184"/>
        <end position="203"/>
    </location>
</feature>
<evidence type="ECO:0000313" key="4">
    <source>
        <dbReference type="Proteomes" id="UP000023152"/>
    </source>
</evidence>
<evidence type="ECO:0000313" key="3">
    <source>
        <dbReference type="EMBL" id="ETO18515.1"/>
    </source>
</evidence>
<gene>
    <name evidence="3" type="ORF">RFI_18748</name>
</gene>
<organism evidence="3 4">
    <name type="scientific">Reticulomyxa filosa</name>
    <dbReference type="NCBI Taxonomy" id="46433"/>
    <lineage>
        <taxon>Eukaryota</taxon>
        <taxon>Sar</taxon>
        <taxon>Rhizaria</taxon>
        <taxon>Retaria</taxon>
        <taxon>Foraminifera</taxon>
        <taxon>Monothalamids</taxon>
        <taxon>Reticulomyxidae</taxon>
        <taxon>Reticulomyxa</taxon>
    </lineage>
</organism>